<keyword evidence="6" id="KW-0723">Serine/threonine-protein kinase</keyword>
<dbReference type="InterPro" id="IPR013210">
    <property type="entry name" value="LRR_N_plant-typ"/>
</dbReference>
<evidence type="ECO:0000256" key="3">
    <source>
        <dbReference type="ARBA" id="ARBA00008684"/>
    </source>
</evidence>
<keyword evidence="16" id="KW-1133">Transmembrane helix</keyword>
<keyword evidence="14" id="KW-0418">Kinase</keyword>
<keyword evidence="17" id="KW-0472">Membrane</keyword>
<dbReference type="InterPro" id="IPR011009">
    <property type="entry name" value="Kinase-like_dom_sf"/>
</dbReference>
<keyword evidence="9" id="KW-0808">Transferase</keyword>
<dbReference type="Proteomes" id="UP000230069">
    <property type="component" value="Unassembled WGS sequence"/>
</dbReference>
<evidence type="ECO:0000256" key="22">
    <source>
        <dbReference type="PROSITE-ProRule" id="PRU10141"/>
    </source>
</evidence>
<evidence type="ECO:0000256" key="4">
    <source>
        <dbReference type="ARBA" id="ARBA00012513"/>
    </source>
</evidence>
<dbReference type="PROSITE" id="PS00107">
    <property type="entry name" value="PROTEIN_KINASE_ATP"/>
    <property type="match status" value="1"/>
</dbReference>
<dbReference type="Pfam" id="PF08263">
    <property type="entry name" value="LRRNT_2"/>
    <property type="match status" value="1"/>
</dbReference>
<keyword evidence="12" id="KW-0677">Repeat</keyword>
<dbReference type="Pfam" id="PF13855">
    <property type="entry name" value="LRR_8"/>
    <property type="match status" value="1"/>
</dbReference>
<dbReference type="FunFam" id="1.10.510.10:FF:000358">
    <property type="entry name" value="Putative leucine-rich repeat receptor-like serine/threonine-protein kinase"/>
    <property type="match status" value="1"/>
</dbReference>
<dbReference type="InterPro" id="IPR001611">
    <property type="entry name" value="Leu-rich_rpt"/>
</dbReference>
<evidence type="ECO:0000256" key="17">
    <source>
        <dbReference type="ARBA" id="ARBA00023136"/>
    </source>
</evidence>
<dbReference type="FunFam" id="3.80.10.10:FF:000288">
    <property type="entry name" value="LRR receptor-like serine/threonine-protein kinase EFR"/>
    <property type="match status" value="1"/>
</dbReference>
<dbReference type="InterPro" id="IPR017441">
    <property type="entry name" value="Protein_kinase_ATP_BS"/>
</dbReference>
<feature type="binding site" evidence="22">
    <location>
        <position position="716"/>
    </location>
    <ligand>
        <name>ATP</name>
        <dbReference type="ChEBI" id="CHEBI:30616"/>
    </ligand>
</feature>
<evidence type="ECO:0000256" key="13">
    <source>
        <dbReference type="ARBA" id="ARBA00022741"/>
    </source>
</evidence>
<dbReference type="InterPro" id="IPR000719">
    <property type="entry name" value="Prot_kinase_dom"/>
</dbReference>
<keyword evidence="8" id="KW-0433">Leucine-rich repeat</keyword>
<accession>A0A2G5DP84</accession>
<evidence type="ECO:0000256" key="12">
    <source>
        <dbReference type="ARBA" id="ARBA00022737"/>
    </source>
</evidence>
<dbReference type="Gene3D" id="3.80.10.10">
    <property type="entry name" value="Ribonuclease Inhibitor"/>
    <property type="match status" value="3"/>
</dbReference>
<sequence>MILPSTYGISGNETDQHALLTFKDHVSQNSVRALSSWNVSLHFCEWEGVACDDRREKVISLNLESQRLVGSLSPYIGNLSFLKMLNLQNNSLTGVIPQEIGYLFRLQELLMSNNSLSGRIPVSLSNCSDLINLSAAYNNLIGNIPVEFGSFSKLVTLDLHVNKFTGVIPASFGNLSSLRSLNLQQNSLDGSIPSALGHLQRLVLLLLGANSLSGELPLPLFNLSSLTKMSFTQNQLQGSLPYNIGLNLPNLRIILLAINKLSGSIPLSLFKNTSSLQRVDLGGNSFVGKVPTEVGRLGGLEYLHVGGNNIGSRGEEDDLEFITFLNNCSHLQFLDVDGNQFGGMLPSSVTNLSTELKELYLGGNQISGSIPSEIGKLFNLIIFAVDGNFLTGVIPTSIGMLQKLQILVFRDNKLSGKLPYSMGNISQLYGVDLSNNMLEGNILTSFERCQYLKILTLSHNHLGGSIPTQILGLSLVKIDLSYNSLTGPIPLEVGNLKTIQKLDVSHNKISGGIPNTLGSCLSLEFLYLQGNFLQGHIPSSLSFLKGIQSLDLSQNNLSGKIPTELVALSYLKVLNISFNHIEGEVPVKGVFQNVSAFYFAGNDELCGGIPKLKLHKCDIVKSKKTGMSSALKVTLGVLFPSLFAAVCLAWYLLQKSANKPSTTDLLDVPSELQRVSYNELHKATNGFSATNIIGKGSYGTVYIGVLHQDEHRIAVKVLSLVEQGASKSFLAECEVLRQVRHRNLIKIFTVCSSMDFEGNDFKALVFDYMSNGSVEDWLHSSSKANHQSGNLNFLERLNITIDVASALDYLHNHCQTPIVHCDLKSSNVLLDHDMVAYVGDFGLAKILPKAMNNVDGSRTNSIAVRGTIGYIPPEYGMGSEVSTQGDIYSYGILVLEMFTGKRPTDEMFKDGLTLHDFSEVALTRN</sequence>
<reference evidence="24 25" key="1">
    <citation type="submission" date="2017-09" db="EMBL/GenBank/DDBJ databases">
        <title>WGS assembly of Aquilegia coerulea Goldsmith.</title>
        <authorList>
            <person name="Hodges S."/>
            <person name="Kramer E."/>
            <person name="Nordborg M."/>
            <person name="Tomkins J."/>
            <person name="Borevitz J."/>
            <person name="Derieg N."/>
            <person name="Yan J."/>
            <person name="Mihaltcheva S."/>
            <person name="Hayes R.D."/>
            <person name="Rokhsar D."/>
        </authorList>
    </citation>
    <scope>NUCLEOTIDE SEQUENCE [LARGE SCALE GENOMIC DNA]</scope>
    <source>
        <strain evidence="25">cv. Goldsmith</strain>
    </source>
</reference>
<evidence type="ECO:0000256" key="2">
    <source>
        <dbReference type="ARBA" id="ARBA00004479"/>
    </source>
</evidence>
<evidence type="ECO:0000256" key="20">
    <source>
        <dbReference type="ARBA" id="ARBA00047899"/>
    </source>
</evidence>
<dbReference type="Pfam" id="PF00069">
    <property type="entry name" value="Pkinase"/>
    <property type="match status" value="1"/>
</dbReference>
<keyword evidence="18" id="KW-0675">Receptor</keyword>
<comment type="catalytic activity">
    <reaction evidence="20">
        <text>L-threonyl-[protein] + ATP = O-phospho-L-threonyl-[protein] + ADP + H(+)</text>
        <dbReference type="Rhea" id="RHEA:46608"/>
        <dbReference type="Rhea" id="RHEA-COMP:11060"/>
        <dbReference type="Rhea" id="RHEA-COMP:11605"/>
        <dbReference type="ChEBI" id="CHEBI:15378"/>
        <dbReference type="ChEBI" id="CHEBI:30013"/>
        <dbReference type="ChEBI" id="CHEBI:30616"/>
        <dbReference type="ChEBI" id="CHEBI:61977"/>
        <dbReference type="ChEBI" id="CHEBI:456216"/>
        <dbReference type="EC" id="2.7.11.1"/>
    </reaction>
</comment>
<evidence type="ECO:0000256" key="19">
    <source>
        <dbReference type="ARBA" id="ARBA00023180"/>
    </source>
</evidence>
<dbReference type="Pfam" id="PF00560">
    <property type="entry name" value="LRR_1"/>
    <property type="match status" value="9"/>
</dbReference>
<evidence type="ECO:0000256" key="5">
    <source>
        <dbReference type="ARBA" id="ARBA00022475"/>
    </source>
</evidence>
<dbReference type="PANTHER" id="PTHR27008">
    <property type="entry name" value="OS04G0122200 PROTEIN"/>
    <property type="match status" value="1"/>
</dbReference>
<keyword evidence="11" id="KW-0732">Signal</keyword>
<feature type="non-terminal residue" evidence="24">
    <location>
        <position position="925"/>
    </location>
</feature>
<dbReference type="SMART" id="SM00220">
    <property type="entry name" value="S_TKc"/>
    <property type="match status" value="1"/>
</dbReference>
<dbReference type="Pfam" id="PF13516">
    <property type="entry name" value="LRR_6"/>
    <property type="match status" value="1"/>
</dbReference>
<evidence type="ECO:0000313" key="24">
    <source>
        <dbReference type="EMBL" id="PIA45335.1"/>
    </source>
</evidence>
<comment type="catalytic activity">
    <reaction evidence="21">
        <text>L-seryl-[protein] + ATP = O-phospho-L-seryl-[protein] + ADP + H(+)</text>
        <dbReference type="Rhea" id="RHEA:17989"/>
        <dbReference type="Rhea" id="RHEA-COMP:9863"/>
        <dbReference type="Rhea" id="RHEA-COMP:11604"/>
        <dbReference type="ChEBI" id="CHEBI:15378"/>
        <dbReference type="ChEBI" id="CHEBI:29999"/>
        <dbReference type="ChEBI" id="CHEBI:30616"/>
        <dbReference type="ChEBI" id="CHEBI:83421"/>
        <dbReference type="ChEBI" id="CHEBI:456216"/>
        <dbReference type="EC" id="2.7.11.1"/>
    </reaction>
</comment>
<keyword evidence="13 22" id="KW-0547">Nucleotide-binding</keyword>
<dbReference type="OrthoDB" id="676979at2759"/>
<dbReference type="GO" id="GO:0005524">
    <property type="term" value="F:ATP binding"/>
    <property type="evidence" value="ECO:0007669"/>
    <property type="project" value="UniProtKB-UniRule"/>
</dbReference>
<dbReference type="InterPro" id="IPR051809">
    <property type="entry name" value="Plant_receptor-like_S/T_kinase"/>
</dbReference>
<evidence type="ECO:0000256" key="16">
    <source>
        <dbReference type="ARBA" id="ARBA00022989"/>
    </source>
</evidence>
<comment type="subcellular location">
    <subcellularLocation>
        <location evidence="1">Cell membrane</location>
        <topology evidence="1">Single-pass membrane protein</topology>
    </subcellularLocation>
    <subcellularLocation>
        <location evidence="2">Membrane</location>
        <topology evidence="2">Single-pass type I membrane protein</topology>
    </subcellularLocation>
</comment>
<dbReference type="PANTHER" id="PTHR27008:SF592">
    <property type="entry name" value="LEUCINE-RICH REPEAT RECEPTOR-LIKE PROTEIN KINASE FAMILY PROTEIN-RELATED"/>
    <property type="match status" value="1"/>
</dbReference>
<keyword evidence="15 22" id="KW-0067">ATP-binding</keyword>
<dbReference type="GO" id="GO:0004674">
    <property type="term" value="F:protein serine/threonine kinase activity"/>
    <property type="evidence" value="ECO:0007669"/>
    <property type="project" value="UniProtKB-KW"/>
</dbReference>
<dbReference type="SMART" id="SM00369">
    <property type="entry name" value="LRR_TYP"/>
    <property type="match status" value="9"/>
</dbReference>
<evidence type="ECO:0000256" key="21">
    <source>
        <dbReference type="ARBA" id="ARBA00048679"/>
    </source>
</evidence>
<dbReference type="SUPFAM" id="SSF52058">
    <property type="entry name" value="L domain-like"/>
    <property type="match status" value="2"/>
</dbReference>
<dbReference type="EMBL" id="KZ305034">
    <property type="protein sequence ID" value="PIA45335.1"/>
    <property type="molecule type" value="Genomic_DNA"/>
</dbReference>
<evidence type="ECO:0000256" key="9">
    <source>
        <dbReference type="ARBA" id="ARBA00022679"/>
    </source>
</evidence>
<dbReference type="AlphaFoldDB" id="A0A2G5DP84"/>
<dbReference type="PROSITE" id="PS50011">
    <property type="entry name" value="PROTEIN_KINASE_DOM"/>
    <property type="match status" value="1"/>
</dbReference>
<dbReference type="SUPFAM" id="SSF56112">
    <property type="entry name" value="Protein kinase-like (PK-like)"/>
    <property type="match status" value="1"/>
</dbReference>
<dbReference type="Gene3D" id="3.30.200.20">
    <property type="entry name" value="Phosphorylase Kinase, domain 1"/>
    <property type="match status" value="1"/>
</dbReference>
<dbReference type="InParanoid" id="A0A2G5DP84"/>
<dbReference type="InterPro" id="IPR008271">
    <property type="entry name" value="Ser/Thr_kinase_AS"/>
</dbReference>
<evidence type="ECO:0000256" key="11">
    <source>
        <dbReference type="ARBA" id="ARBA00022729"/>
    </source>
</evidence>
<dbReference type="Gene3D" id="1.10.510.10">
    <property type="entry name" value="Transferase(Phosphotransferase) domain 1"/>
    <property type="match status" value="1"/>
</dbReference>
<dbReference type="InterPro" id="IPR032675">
    <property type="entry name" value="LRR_dom_sf"/>
</dbReference>
<dbReference type="FunFam" id="3.30.200.20:FF:000432">
    <property type="entry name" value="LRR receptor-like serine/threonine-protein kinase EFR"/>
    <property type="match status" value="1"/>
</dbReference>
<feature type="domain" description="Protein kinase" evidence="23">
    <location>
        <begin position="687"/>
        <end position="925"/>
    </location>
</feature>
<protein>
    <recommendedName>
        <fullName evidence="4">non-specific serine/threonine protein kinase</fullName>
        <ecNumber evidence="4">2.7.11.1</ecNumber>
    </recommendedName>
</protein>
<dbReference type="STRING" id="218851.A0A2G5DP84"/>
<keyword evidence="7" id="KW-0597">Phosphoprotein</keyword>
<keyword evidence="10" id="KW-0812">Transmembrane</keyword>
<dbReference type="PROSITE" id="PS00108">
    <property type="entry name" value="PROTEIN_KINASE_ST"/>
    <property type="match status" value="1"/>
</dbReference>
<evidence type="ECO:0000256" key="1">
    <source>
        <dbReference type="ARBA" id="ARBA00004162"/>
    </source>
</evidence>
<evidence type="ECO:0000313" key="25">
    <source>
        <dbReference type="Proteomes" id="UP000230069"/>
    </source>
</evidence>
<evidence type="ECO:0000256" key="18">
    <source>
        <dbReference type="ARBA" id="ARBA00023170"/>
    </source>
</evidence>
<comment type="similarity">
    <text evidence="3">Belongs to the protein kinase superfamily. Ser/Thr protein kinase family.</text>
</comment>
<name>A0A2G5DP84_AQUCA</name>
<keyword evidence="19" id="KW-0325">Glycoprotein</keyword>
<evidence type="ECO:0000256" key="15">
    <source>
        <dbReference type="ARBA" id="ARBA00022840"/>
    </source>
</evidence>
<dbReference type="GO" id="GO:0005886">
    <property type="term" value="C:plasma membrane"/>
    <property type="evidence" value="ECO:0007669"/>
    <property type="project" value="UniProtKB-SubCell"/>
</dbReference>
<evidence type="ECO:0000256" key="8">
    <source>
        <dbReference type="ARBA" id="ARBA00022614"/>
    </source>
</evidence>
<organism evidence="24 25">
    <name type="scientific">Aquilegia coerulea</name>
    <name type="common">Rocky mountain columbine</name>
    <dbReference type="NCBI Taxonomy" id="218851"/>
    <lineage>
        <taxon>Eukaryota</taxon>
        <taxon>Viridiplantae</taxon>
        <taxon>Streptophyta</taxon>
        <taxon>Embryophyta</taxon>
        <taxon>Tracheophyta</taxon>
        <taxon>Spermatophyta</taxon>
        <taxon>Magnoliopsida</taxon>
        <taxon>Ranunculales</taxon>
        <taxon>Ranunculaceae</taxon>
        <taxon>Thalictroideae</taxon>
        <taxon>Aquilegia</taxon>
    </lineage>
</organism>
<evidence type="ECO:0000256" key="10">
    <source>
        <dbReference type="ARBA" id="ARBA00022692"/>
    </source>
</evidence>
<dbReference type="EC" id="2.7.11.1" evidence="4"/>
<keyword evidence="25" id="KW-1185">Reference proteome</keyword>
<proteinExistence type="inferred from homology"/>
<dbReference type="FunFam" id="3.80.10.10:FF:000095">
    <property type="entry name" value="LRR receptor-like serine/threonine-protein kinase GSO1"/>
    <property type="match status" value="1"/>
</dbReference>
<evidence type="ECO:0000256" key="7">
    <source>
        <dbReference type="ARBA" id="ARBA00022553"/>
    </source>
</evidence>
<evidence type="ECO:0000259" key="23">
    <source>
        <dbReference type="PROSITE" id="PS50011"/>
    </source>
</evidence>
<gene>
    <name evidence="24" type="ORF">AQUCO_01700699v1</name>
</gene>
<dbReference type="InterPro" id="IPR003591">
    <property type="entry name" value="Leu-rich_rpt_typical-subtyp"/>
</dbReference>
<evidence type="ECO:0000256" key="14">
    <source>
        <dbReference type="ARBA" id="ARBA00022777"/>
    </source>
</evidence>
<keyword evidence="5" id="KW-1003">Cell membrane</keyword>
<evidence type="ECO:0000256" key="6">
    <source>
        <dbReference type="ARBA" id="ARBA00022527"/>
    </source>
</evidence>